<dbReference type="RefSeq" id="WP_204944681.1">
    <property type="nucleotide sequence ID" value="NZ_JAFBBP010000001.1"/>
</dbReference>
<dbReference type="Proteomes" id="UP000764837">
    <property type="component" value="Unassembled WGS sequence"/>
</dbReference>
<name>A0ABS2M0Q4_9ACTN</name>
<dbReference type="EMBL" id="JAFBBP010000001">
    <property type="protein sequence ID" value="MBM7494036.1"/>
    <property type="molecule type" value="Genomic_DNA"/>
</dbReference>
<organism evidence="1 2">
    <name type="scientific">Micromonospora luteifusca</name>
    <dbReference type="NCBI Taxonomy" id="709860"/>
    <lineage>
        <taxon>Bacteria</taxon>
        <taxon>Bacillati</taxon>
        <taxon>Actinomycetota</taxon>
        <taxon>Actinomycetes</taxon>
        <taxon>Micromonosporales</taxon>
        <taxon>Micromonosporaceae</taxon>
        <taxon>Micromonospora</taxon>
    </lineage>
</organism>
<evidence type="ECO:0000313" key="2">
    <source>
        <dbReference type="Proteomes" id="UP000764837"/>
    </source>
</evidence>
<reference evidence="1 2" key="1">
    <citation type="submission" date="2021-01" db="EMBL/GenBank/DDBJ databases">
        <title>Sequencing the genomes of 1000 actinobacteria strains.</title>
        <authorList>
            <person name="Klenk H.-P."/>
        </authorList>
    </citation>
    <scope>NUCLEOTIDE SEQUENCE [LARGE SCALE GENOMIC DNA]</scope>
    <source>
        <strain evidence="1 2">DSM 100204</strain>
    </source>
</reference>
<evidence type="ECO:0000313" key="1">
    <source>
        <dbReference type="EMBL" id="MBM7494036.1"/>
    </source>
</evidence>
<proteinExistence type="predicted"/>
<gene>
    <name evidence="1" type="ORF">JOD64_005258</name>
</gene>
<sequence length="45" mass="5028">MATQTAQVYRVGAPAGVQWFDVTWKQATSYCATDWFFEFCGCSPA</sequence>
<comment type="caution">
    <text evidence="1">The sequence shown here is derived from an EMBL/GenBank/DDBJ whole genome shotgun (WGS) entry which is preliminary data.</text>
</comment>
<accession>A0ABS2M0Q4</accession>
<keyword evidence="2" id="KW-1185">Reference proteome</keyword>
<protein>
    <submittedName>
        <fullName evidence="1">Uncharacterized protein</fullName>
    </submittedName>
</protein>